<name>A0A2P2PPX9_RHIMU</name>
<accession>A0A2P2PPX9</accession>
<reference evidence="1" key="1">
    <citation type="submission" date="2018-02" db="EMBL/GenBank/DDBJ databases">
        <title>Rhizophora mucronata_Transcriptome.</title>
        <authorList>
            <person name="Meera S.P."/>
            <person name="Sreeshan A."/>
            <person name="Augustine A."/>
        </authorList>
    </citation>
    <scope>NUCLEOTIDE SEQUENCE</scope>
    <source>
        <tissue evidence="1">Leaf</tissue>
    </source>
</reference>
<protein>
    <submittedName>
        <fullName evidence="1">Uncharacterized protein</fullName>
    </submittedName>
</protein>
<dbReference type="EMBL" id="GGEC01076185">
    <property type="protein sequence ID" value="MBX56669.1"/>
    <property type="molecule type" value="Transcribed_RNA"/>
</dbReference>
<dbReference type="AlphaFoldDB" id="A0A2P2PPX9"/>
<proteinExistence type="predicted"/>
<sequence>MPGHNIVASFAMLIPLSKCLDSHHSKLLVNLLVGNAIFVSILLQDFSLNSCHWKDRRMLCHVINYEICHYFLIEQH</sequence>
<evidence type="ECO:0000313" key="1">
    <source>
        <dbReference type="EMBL" id="MBX56669.1"/>
    </source>
</evidence>
<organism evidence="1">
    <name type="scientific">Rhizophora mucronata</name>
    <name type="common">Asiatic mangrove</name>
    <dbReference type="NCBI Taxonomy" id="61149"/>
    <lineage>
        <taxon>Eukaryota</taxon>
        <taxon>Viridiplantae</taxon>
        <taxon>Streptophyta</taxon>
        <taxon>Embryophyta</taxon>
        <taxon>Tracheophyta</taxon>
        <taxon>Spermatophyta</taxon>
        <taxon>Magnoliopsida</taxon>
        <taxon>eudicotyledons</taxon>
        <taxon>Gunneridae</taxon>
        <taxon>Pentapetalae</taxon>
        <taxon>rosids</taxon>
        <taxon>fabids</taxon>
        <taxon>Malpighiales</taxon>
        <taxon>Rhizophoraceae</taxon>
        <taxon>Rhizophora</taxon>
    </lineage>
</organism>